<dbReference type="AlphaFoldDB" id="A0A2S3IK25"/>
<proteinExistence type="predicted"/>
<gene>
    <name evidence="1" type="ORF">PAHAL_9G162600</name>
</gene>
<dbReference type="EMBL" id="CM008054">
    <property type="protein sequence ID" value="PAN46090.1"/>
    <property type="molecule type" value="Genomic_DNA"/>
</dbReference>
<evidence type="ECO:0000313" key="1">
    <source>
        <dbReference type="EMBL" id="PAN46090.1"/>
    </source>
</evidence>
<protein>
    <submittedName>
        <fullName evidence="1">Uncharacterized protein</fullName>
    </submittedName>
</protein>
<dbReference type="Gramene" id="PAN46090">
    <property type="protein sequence ID" value="PAN46090"/>
    <property type="gene ID" value="PAHAL_9G162600"/>
</dbReference>
<name>A0A2S3IK25_9POAL</name>
<sequence>MVFVYVLEGRGDEFSLSMGLRLLRIYFVLLRLHGTTLFRFEVLLKFCGFVSSEEQPLMQQ</sequence>
<organism evidence="1">
    <name type="scientific">Panicum hallii</name>
    <dbReference type="NCBI Taxonomy" id="206008"/>
    <lineage>
        <taxon>Eukaryota</taxon>
        <taxon>Viridiplantae</taxon>
        <taxon>Streptophyta</taxon>
        <taxon>Embryophyta</taxon>
        <taxon>Tracheophyta</taxon>
        <taxon>Spermatophyta</taxon>
        <taxon>Magnoliopsida</taxon>
        <taxon>Liliopsida</taxon>
        <taxon>Poales</taxon>
        <taxon>Poaceae</taxon>
        <taxon>PACMAD clade</taxon>
        <taxon>Panicoideae</taxon>
        <taxon>Panicodae</taxon>
        <taxon>Paniceae</taxon>
        <taxon>Panicinae</taxon>
        <taxon>Panicum</taxon>
        <taxon>Panicum sect. Panicum</taxon>
    </lineage>
</organism>
<accession>A0A2S3IK25</accession>
<reference evidence="1" key="1">
    <citation type="submission" date="2018-04" db="EMBL/GenBank/DDBJ databases">
        <title>WGS assembly of Panicum hallii.</title>
        <authorList>
            <person name="Lovell J."/>
            <person name="Jenkins J."/>
            <person name="Lowry D."/>
            <person name="Mamidi S."/>
            <person name="Sreedasyam A."/>
            <person name="Weng X."/>
            <person name="Barry K."/>
            <person name="Bonette J."/>
            <person name="Campitelli B."/>
            <person name="Daum C."/>
            <person name="Gordon S."/>
            <person name="Gould B."/>
            <person name="Lipzen A."/>
            <person name="Macqueen A."/>
            <person name="Palacio-Mejia J."/>
            <person name="Plott C."/>
            <person name="Shakirov E."/>
            <person name="Shu S."/>
            <person name="Yoshinaga Y."/>
            <person name="Zane M."/>
            <person name="Rokhsar D."/>
            <person name="Grimwood J."/>
            <person name="Schmutz J."/>
            <person name="Juenger T."/>
        </authorList>
    </citation>
    <scope>NUCLEOTIDE SEQUENCE [LARGE SCALE GENOMIC DNA]</scope>
    <source>
        <strain evidence="1">FIL2</strain>
    </source>
</reference>
<dbReference type="Proteomes" id="UP000243499">
    <property type="component" value="Chromosome 9"/>
</dbReference>